<sequence>MLDYRGARRPRRFGIQDSTSTSVLPFSMNPTEDIEIESKLVVISDRTEEILEGIAATGELAGLTLVPMTEQSIRDIYFDTRSHALRAADLALRLRRVNWTSVLGLKGKSRRVAGAIERLEVERPWSADGLAEIAGLLRRYGAPVAEGATPPAVHEPEPALESLGLLPIQERLTQRARRQIVDRERAVVGELAIDRSVFVFEGSRVRHFEIEIEAAGRERFGGMAALSAALLAAWPGELRPWEHSKVATGRAIEHLMATRPPALLMGSSGGFNEAAYEAMDRWLRAP</sequence>
<protein>
    <recommendedName>
        <fullName evidence="1">CYTH domain-containing protein</fullName>
    </recommendedName>
</protein>
<name>A0A1B4V0P4_9GAMM</name>
<dbReference type="SMART" id="SM01118">
    <property type="entry name" value="CYTH"/>
    <property type="match status" value="1"/>
</dbReference>
<evidence type="ECO:0000313" key="2">
    <source>
        <dbReference type="EMBL" id="BAU46873.1"/>
    </source>
</evidence>
<feature type="domain" description="CYTH" evidence="1">
    <location>
        <begin position="33"/>
        <end position="258"/>
    </location>
</feature>
<dbReference type="InterPro" id="IPR033469">
    <property type="entry name" value="CYTH-like_dom_sf"/>
</dbReference>
<dbReference type="KEGG" id="sva:SVA_0291"/>
<organism evidence="2 3">
    <name type="scientific">Sulfurifustis variabilis</name>
    <dbReference type="NCBI Taxonomy" id="1675686"/>
    <lineage>
        <taxon>Bacteria</taxon>
        <taxon>Pseudomonadati</taxon>
        <taxon>Pseudomonadota</taxon>
        <taxon>Gammaproteobacteria</taxon>
        <taxon>Acidiferrobacterales</taxon>
        <taxon>Acidiferrobacteraceae</taxon>
        <taxon>Sulfurifustis</taxon>
    </lineage>
</organism>
<dbReference type="AlphaFoldDB" id="A0A1B4V0P4"/>
<dbReference type="OrthoDB" id="3034217at2"/>
<gene>
    <name evidence="2" type="ORF">SVA_0291</name>
</gene>
<evidence type="ECO:0000313" key="3">
    <source>
        <dbReference type="Proteomes" id="UP000218899"/>
    </source>
</evidence>
<dbReference type="InterPro" id="IPR023577">
    <property type="entry name" value="CYTH_domain"/>
</dbReference>
<reference evidence="2 3" key="1">
    <citation type="submission" date="2015-08" db="EMBL/GenBank/DDBJ databases">
        <title>Complete genome sequence of Sulfurifustis variabilis.</title>
        <authorList>
            <person name="Miura A."/>
            <person name="Kojima H."/>
            <person name="Fukui M."/>
        </authorList>
    </citation>
    <scope>NUCLEOTIDE SEQUENCE [LARGE SCALE GENOMIC DNA]</scope>
    <source>
        <strain evidence="3">skN76</strain>
    </source>
</reference>
<dbReference type="Gene3D" id="2.40.320.10">
    <property type="entry name" value="Hypothetical Protein Pfu-838710-001"/>
    <property type="match status" value="1"/>
</dbReference>
<accession>A0A1B4V0P4</accession>
<keyword evidence="3" id="KW-1185">Reference proteome</keyword>
<dbReference type="Proteomes" id="UP000218899">
    <property type="component" value="Chromosome"/>
</dbReference>
<evidence type="ECO:0000259" key="1">
    <source>
        <dbReference type="PROSITE" id="PS51707"/>
    </source>
</evidence>
<dbReference type="EMBL" id="AP014936">
    <property type="protein sequence ID" value="BAU46873.1"/>
    <property type="molecule type" value="Genomic_DNA"/>
</dbReference>
<proteinExistence type="predicted"/>
<dbReference type="SUPFAM" id="SSF55154">
    <property type="entry name" value="CYTH-like phosphatases"/>
    <property type="match status" value="1"/>
</dbReference>
<dbReference type="Pfam" id="PF01928">
    <property type="entry name" value="CYTH"/>
    <property type="match status" value="1"/>
</dbReference>
<dbReference type="PROSITE" id="PS51707">
    <property type="entry name" value="CYTH"/>
    <property type="match status" value="1"/>
</dbReference>